<accession>A0A8D8A642</accession>
<name>A0A8D8A642_CULPI</name>
<dbReference type="AlphaFoldDB" id="A0A8D8A642"/>
<organism evidence="1">
    <name type="scientific">Culex pipiens</name>
    <name type="common">House mosquito</name>
    <dbReference type="NCBI Taxonomy" id="7175"/>
    <lineage>
        <taxon>Eukaryota</taxon>
        <taxon>Metazoa</taxon>
        <taxon>Ecdysozoa</taxon>
        <taxon>Arthropoda</taxon>
        <taxon>Hexapoda</taxon>
        <taxon>Insecta</taxon>
        <taxon>Pterygota</taxon>
        <taxon>Neoptera</taxon>
        <taxon>Endopterygota</taxon>
        <taxon>Diptera</taxon>
        <taxon>Nematocera</taxon>
        <taxon>Culicoidea</taxon>
        <taxon>Culicidae</taxon>
        <taxon>Culicinae</taxon>
        <taxon>Culicini</taxon>
        <taxon>Culex</taxon>
        <taxon>Culex</taxon>
    </lineage>
</organism>
<evidence type="ECO:0000313" key="1">
    <source>
        <dbReference type="EMBL" id="CAG6449178.1"/>
    </source>
</evidence>
<dbReference type="EMBL" id="HBUE01012516">
    <property type="protein sequence ID" value="CAG6449178.1"/>
    <property type="molecule type" value="Transcribed_RNA"/>
</dbReference>
<protein>
    <submittedName>
        <fullName evidence="1">(northern house mosquito) hypothetical protein</fullName>
    </submittedName>
</protein>
<sequence length="106" mass="11560">MRLCTSAVRCNFATQSRAKNKPEQSAQQTFSGADVVAVPGGVLFTLRRRSGLWSRNPSHALRHQLAKKQLQQCCSARDSRFDGNLVGEVLFSGGEVCTHFGSLPPV</sequence>
<reference evidence="1" key="1">
    <citation type="submission" date="2021-05" db="EMBL/GenBank/DDBJ databases">
        <authorList>
            <person name="Alioto T."/>
            <person name="Alioto T."/>
            <person name="Gomez Garrido J."/>
        </authorList>
    </citation>
    <scope>NUCLEOTIDE SEQUENCE</scope>
</reference>
<proteinExistence type="predicted"/>